<name>A0A7Y9YC64_9ACTN</name>
<dbReference type="PANTHER" id="PTHR42734">
    <property type="entry name" value="METAL TRANSPORT SYSTEM ATP-BINDING PROTEIN TM_0124-RELATED"/>
    <property type="match status" value="1"/>
</dbReference>
<dbReference type="PROSITE" id="PS50893">
    <property type="entry name" value="ABC_TRANSPORTER_2"/>
    <property type="match status" value="1"/>
</dbReference>
<keyword evidence="1" id="KW-0813">Transport</keyword>
<dbReference type="Proteomes" id="UP000537326">
    <property type="component" value="Unassembled WGS sequence"/>
</dbReference>
<dbReference type="InterPro" id="IPR003439">
    <property type="entry name" value="ABC_transporter-like_ATP-bd"/>
</dbReference>
<evidence type="ECO:0000256" key="1">
    <source>
        <dbReference type="ARBA" id="ARBA00022448"/>
    </source>
</evidence>
<accession>A0A7Y9YC64</accession>
<proteinExistence type="predicted"/>
<dbReference type="InterPro" id="IPR003593">
    <property type="entry name" value="AAA+_ATPase"/>
</dbReference>
<evidence type="ECO:0000256" key="3">
    <source>
        <dbReference type="ARBA" id="ARBA00022840"/>
    </source>
</evidence>
<sequence>MSDVEGHPVGVVPLDGARSRSLLRLDSVDVAYDGAPVLRGVDLDLRQGDFVGVVGPSGAGKTTLLRLALGTLHPSAGEVGRARGLRVGYVPQLETVSWTFPVTVAECVLMVRSERWLPWSTRAERQRVGEVLERLGIAHLADRHIRELSGGQQQRMFLARALLREPQLLLLDEPTSGIDVATRHEMLHLLGHLHDEGTTILLTTHDLNGVAAHVPELVALHGTVVHRGRPQEVMTPAVLERTFGAPMEVLEHLGMPVVLDRKRAEAT</sequence>
<dbReference type="Pfam" id="PF00005">
    <property type="entry name" value="ABC_tran"/>
    <property type="match status" value="1"/>
</dbReference>
<keyword evidence="2" id="KW-0547">Nucleotide-binding</keyword>
<dbReference type="Gene3D" id="3.40.50.300">
    <property type="entry name" value="P-loop containing nucleotide triphosphate hydrolases"/>
    <property type="match status" value="1"/>
</dbReference>
<feature type="domain" description="ABC transporter" evidence="4">
    <location>
        <begin position="23"/>
        <end position="246"/>
    </location>
</feature>
<reference evidence="5 6" key="1">
    <citation type="submission" date="2020-07" db="EMBL/GenBank/DDBJ databases">
        <title>Sequencing the genomes of 1000 actinobacteria strains.</title>
        <authorList>
            <person name="Klenk H.-P."/>
        </authorList>
    </citation>
    <scope>NUCLEOTIDE SEQUENCE [LARGE SCALE GENOMIC DNA]</scope>
    <source>
        <strain evidence="5 6">DSM 18248</strain>
    </source>
</reference>
<protein>
    <submittedName>
        <fullName evidence="5">ABC-type Mn2+/Zn2+ transport system ATPase subunit</fullName>
    </submittedName>
</protein>
<dbReference type="SMART" id="SM00382">
    <property type="entry name" value="AAA"/>
    <property type="match status" value="1"/>
</dbReference>
<evidence type="ECO:0000259" key="4">
    <source>
        <dbReference type="PROSITE" id="PS50893"/>
    </source>
</evidence>
<dbReference type="EMBL" id="JACBZI010000001">
    <property type="protein sequence ID" value="NYI09511.1"/>
    <property type="molecule type" value="Genomic_DNA"/>
</dbReference>
<dbReference type="InterPro" id="IPR017871">
    <property type="entry name" value="ABC_transporter-like_CS"/>
</dbReference>
<gene>
    <name evidence="5" type="ORF">BKA05_001026</name>
</gene>
<dbReference type="AlphaFoldDB" id="A0A7Y9YC64"/>
<dbReference type="PROSITE" id="PS00211">
    <property type="entry name" value="ABC_TRANSPORTER_1"/>
    <property type="match status" value="1"/>
</dbReference>
<evidence type="ECO:0000313" key="6">
    <source>
        <dbReference type="Proteomes" id="UP000537326"/>
    </source>
</evidence>
<keyword evidence="6" id="KW-1185">Reference proteome</keyword>
<organism evidence="5 6">
    <name type="scientific">Nocardioides marinus</name>
    <dbReference type="NCBI Taxonomy" id="374514"/>
    <lineage>
        <taxon>Bacteria</taxon>
        <taxon>Bacillati</taxon>
        <taxon>Actinomycetota</taxon>
        <taxon>Actinomycetes</taxon>
        <taxon>Propionibacteriales</taxon>
        <taxon>Nocardioidaceae</taxon>
        <taxon>Nocardioides</taxon>
    </lineage>
</organism>
<evidence type="ECO:0000256" key="2">
    <source>
        <dbReference type="ARBA" id="ARBA00022741"/>
    </source>
</evidence>
<dbReference type="RefSeq" id="WP_218842305.1">
    <property type="nucleotide sequence ID" value="NZ_BAAAPP010000012.1"/>
</dbReference>
<dbReference type="GO" id="GO:0005524">
    <property type="term" value="F:ATP binding"/>
    <property type="evidence" value="ECO:0007669"/>
    <property type="project" value="UniProtKB-KW"/>
</dbReference>
<evidence type="ECO:0000313" key="5">
    <source>
        <dbReference type="EMBL" id="NYI09511.1"/>
    </source>
</evidence>
<dbReference type="SUPFAM" id="SSF52540">
    <property type="entry name" value="P-loop containing nucleoside triphosphate hydrolases"/>
    <property type="match status" value="1"/>
</dbReference>
<comment type="caution">
    <text evidence="5">The sequence shown here is derived from an EMBL/GenBank/DDBJ whole genome shotgun (WGS) entry which is preliminary data.</text>
</comment>
<dbReference type="InterPro" id="IPR027417">
    <property type="entry name" value="P-loop_NTPase"/>
</dbReference>
<dbReference type="InterPro" id="IPR050153">
    <property type="entry name" value="Metal_Ion_Import_ABC"/>
</dbReference>
<keyword evidence="3" id="KW-0067">ATP-binding</keyword>
<dbReference type="GO" id="GO:0016887">
    <property type="term" value="F:ATP hydrolysis activity"/>
    <property type="evidence" value="ECO:0007669"/>
    <property type="project" value="InterPro"/>
</dbReference>